<dbReference type="InterPro" id="IPR029058">
    <property type="entry name" value="AB_hydrolase_fold"/>
</dbReference>
<dbReference type="Pfam" id="PF12146">
    <property type="entry name" value="Hydrolase_4"/>
    <property type="match status" value="1"/>
</dbReference>
<organism evidence="4 5">
    <name type="scientific">Pocillopora damicornis</name>
    <name type="common">Cauliflower coral</name>
    <name type="synonym">Millepora damicornis</name>
    <dbReference type="NCBI Taxonomy" id="46731"/>
    <lineage>
        <taxon>Eukaryota</taxon>
        <taxon>Metazoa</taxon>
        <taxon>Cnidaria</taxon>
        <taxon>Anthozoa</taxon>
        <taxon>Hexacorallia</taxon>
        <taxon>Scleractinia</taxon>
        <taxon>Astrocoeniina</taxon>
        <taxon>Pocilloporidae</taxon>
        <taxon>Pocillopora</taxon>
    </lineage>
</organism>
<dbReference type="PANTHER" id="PTHR12277:SF194">
    <property type="entry name" value="FI04476P"/>
    <property type="match status" value="1"/>
</dbReference>
<comment type="caution">
    <text evidence="4">The sequence shown here is derived from an EMBL/GenBank/DDBJ whole genome shotgun (WGS) entry which is preliminary data.</text>
</comment>
<reference evidence="4 5" key="1">
    <citation type="journal article" date="2018" name="Sci. Rep.">
        <title>Comparative analysis of the Pocillopora damicornis genome highlights role of immune system in coral evolution.</title>
        <authorList>
            <person name="Cunning R."/>
            <person name="Bay R.A."/>
            <person name="Gillette P."/>
            <person name="Baker A.C."/>
            <person name="Traylor-Knowles N."/>
        </authorList>
    </citation>
    <scope>NUCLEOTIDE SEQUENCE [LARGE SCALE GENOMIC DNA]</scope>
    <source>
        <strain evidence="4">RSMAS</strain>
        <tissue evidence="4">Whole animal</tissue>
    </source>
</reference>
<dbReference type="SUPFAM" id="SSF53474">
    <property type="entry name" value="alpha/beta-Hydrolases"/>
    <property type="match status" value="1"/>
</dbReference>
<dbReference type="GO" id="GO:0047372">
    <property type="term" value="F:monoacylglycerol lipase activity"/>
    <property type="evidence" value="ECO:0007669"/>
    <property type="project" value="TreeGrafter"/>
</dbReference>
<dbReference type="Gene3D" id="3.40.50.1820">
    <property type="entry name" value="alpha/beta hydrolase"/>
    <property type="match status" value="1"/>
</dbReference>
<dbReference type="PANTHER" id="PTHR12277">
    <property type="entry name" value="ALPHA/BETA HYDROLASE DOMAIN-CONTAINING PROTEIN"/>
    <property type="match status" value="1"/>
</dbReference>
<dbReference type="InterPro" id="IPR022742">
    <property type="entry name" value="Hydrolase_4"/>
</dbReference>
<feature type="compositionally biased region" description="Polar residues" evidence="1">
    <location>
        <begin position="8"/>
        <end position="18"/>
    </location>
</feature>
<dbReference type="GO" id="GO:0052651">
    <property type="term" value="P:monoacylglycerol catabolic process"/>
    <property type="evidence" value="ECO:0007669"/>
    <property type="project" value="TreeGrafter"/>
</dbReference>
<dbReference type="GO" id="GO:0004622">
    <property type="term" value="F:phosphatidylcholine lysophospholipase activity"/>
    <property type="evidence" value="ECO:0007669"/>
    <property type="project" value="TreeGrafter"/>
</dbReference>
<dbReference type="EMBL" id="RCHS01002557">
    <property type="protein sequence ID" value="RMX46809.1"/>
    <property type="molecule type" value="Genomic_DNA"/>
</dbReference>
<keyword evidence="2" id="KW-1133">Transmembrane helix</keyword>
<keyword evidence="2" id="KW-0812">Transmembrane</keyword>
<name>A0A3M6TZR4_POCDA</name>
<dbReference type="OrthoDB" id="10249433at2759"/>
<evidence type="ECO:0000256" key="2">
    <source>
        <dbReference type="SAM" id="Phobius"/>
    </source>
</evidence>
<evidence type="ECO:0000313" key="5">
    <source>
        <dbReference type="Proteomes" id="UP000275408"/>
    </source>
</evidence>
<evidence type="ECO:0000259" key="3">
    <source>
        <dbReference type="Pfam" id="PF12146"/>
    </source>
</evidence>
<feature type="region of interest" description="Disordered" evidence="1">
    <location>
        <begin position="1"/>
        <end position="27"/>
    </location>
</feature>
<evidence type="ECO:0000256" key="1">
    <source>
        <dbReference type="SAM" id="MobiDB-lite"/>
    </source>
</evidence>
<dbReference type="GO" id="GO:0006660">
    <property type="term" value="P:phosphatidylserine catabolic process"/>
    <property type="evidence" value="ECO:0007669"/>
    <property type="project" value="TreeGrafter"/>
</dbReference>
<keyword evidence="2" id="KW-0472">Membrane</keyword>
<evidence type="ECO:0000313" key="4">
    <source>
        <dbReference type="EMBL" id="RMX46809.1"/>
    </source>
</evidence>
<feature type="transmembrane region" description="Helical" evidence="2">
    <location>
        <begin position="35"/>
        <end position="56"/>
    </location>
</feature>
<dbReference type="GO" id="GO:0005789">
    <property type="term" value="C:endoplasmic reticulum membrane"/>
    <property type="evidence" value="ECO:0007669"/>
    <property type="project" value="TreeGrafter"/>
</dbReference>
<dbReference type="STRING" id="46731.A0A3M6TZR4"/>
<accession>A0A3M6TZR4</accession>
<feature type="domain" description="Serine aminopeptidase S33" evidence="3">
    <location>
        <begin position="135"/>
        <end position="216"/>
    </location>
</feature>
<proteinExistence type="predicted"/>
<protein>
    <recommendedName>
        <fullName evidence="3">Serine aminopeptidase S33 domain-containing protein</fullName>
    </recommendedName>
</protein>
<keyword evidence="5" id="KW-1185">Reference proteome</keyword>
<sequence length="335" mass="37798">MSERVRQRATNSPASQQIKENKPKENLEKNKHERVLFKTTVGVILLFYITCVIIMYSSPEARELMIYLHPLKNPFENLSDPSSFGLPDSTVHFYISGPAGKLGAWNIPSQNADKAQDTKTDKHSHLSDGNPVFLYFHGNAYTRGTGHRLGVYKLLTSIGYHVVTIDYRGFGDSEGKPSENGLIEDGLAAWKWIRSQSPEAPLYIWGHSLGSGVAGGVAKALCEEDFKFCSEFSMLMLPFRFLPYFNETVLEEVKDAFRTDKRLADVYCPILILHDRSDEIISFALGKKLYESAKFSRPADAGPIKFIELDGQHGHKMIYQSQKLPGILREFVRTN</sequence>
<gene>
    <name evidence="4" type="ORF">pdam_00024066</name>
</gene>
<dbReference type="Proteomes" id="UP000275408">
    <property type="component" value="Unassembled WGS sequence"/>
</dbReference>
<dbReference type="AlphaFoldDB" id="A0A3M6TZR4"/>